<evidence type="ECO:0000313" key="1">
    <source>
        <dbReference type="EMBL" id="KAJ2898594.1"/>
    </source>
</evidence>
<evidence type="ECO:0000313" key="2">
    <source>
        <dbReference type="Proteomes" id="UP001139981"/>
    </source>
</evidence>
<name>A0ACC1M710_9FUNG</name>
<organism evidence="1 2">
    <name type="scientific">Coemansia aciculifera</name>
    <dbReference type="NCBI Taxonomy" id="417176"/>
    <lineage>
        <taxon>Eukaryota</taxon>
        <taxon>Fungi</taxon>
        <taxon>Fungi incertae sedis</taxon>
        <taxon>Zoopagomycota</taxon>
        <taxon>Kickxellomycotina</taxon>
        <taxon>Kickxellomycetes</taxon>
        <taxon>Kickxellales</taxon>
        <taxon>Kickxellaceae</taxon>
        <taxon>Coemansia</taxon>
    </lineage>
</organism>
<sequence length="100" mass="10565">MHKHDDSENSRLLASKPDGTKLAVAGYSAIGRSVNDDGDRSSHTADGGEDGRLSEAGTGSNGDDDDDDSTRSWSIKRIVVGVLVLVVFGFLGAFSALYYD</sequence>
<keyword evidence="2" id="KW-1185">Reference proteome</keyword>
<gene>
    <name evidence="1" type="ORF">IWW38_001337</name>
</gene>
<dbReference type="EMBL" id="JANBVB010000056">
    <property type="protein sequence ID" value="KAJ2898594.1"/>
    <property type="molecule type" value="Genomic_DNA"/>
</dbReference>
<dbReference type="Proteomes" id="UP001139981">
    <property type="component" value="Unassembled WGS sequence"/>
</dbReference>
<reference evidence="1" key="1">
    <citation type="submission" date="2022-07" db="EMBL/GenBank/DDBJ databases">
        <title>Phylogenomic reconstructions and comparative analyses of Kickxellomycotina fungi.</title>
        <authorList>
            <person name="Reynolds N.K."/>
            <person name="Stajich J.E."/>
            <person name="Barry K."/>
            <person name="Grigoriev I.V."/>
            <person name="Crous P."/>
            <person name="Smith M.E."/>
        </authorList>
    </citation>
    <scope>NUCLEOTIDE SEQUENCE</scope>
    <source>
        <strain evidence="1">CBS 190363</strain>
    </source>
</reference>
<proteinExistence type="predicted"/>
<protein>
    <submittedName>
        <fullName evidence="1">Uncharacterized protein</fullName>
    </submittedName>
</protein>
<accession>A0ACC1M710</accession>
<comment type="caution">
    <text evidence="1">The sequence shown here is derived from an EMBL/GenBank/DDBJ whole genome shotgun (WGS) entry which is preliminary data.</text>
</comment>